<dbReference type="GO" id="GO:0009097">
    <property type="term" value="P:isoleucine biosynthetic process"/>
    <property type="evidence" value="ECO:0007669"/>
    <property type="project" value="TreeGrafter"/>
</dbReference>
<evidence type="ECO:0000256" key="1">
    <source>
        <dbReference type="ARBA" id="ARBA00001964"/>
    </source>
</evidence>
<dbReference type="Pfam" id="PF02775">
    <property type="entry name" value="TPP_enzyme_C"/>
    <property type="match status" value="1"/>
</dbReference>
<organism evidence="8 9">
    <name type="scientific">Natrarchaeobius chitinivorans</name>
    <dbReference type="NCBI Taxonomy" id="1679083"/>
    <lineage>
        <taxon>Archaea</taxon>
        <taxon>Methanobacteriati</taxon>
        <taxon>Methanobacteriota</taxon>
        <taxon>Stenosarchaea group</taxon>
        <taxon>Halobacteria</taxon>
        <taxon>Halobacteriales</taxon>
        <taxon>Natrialbaceae</taxon>
        <taxon>Natrarchaeobius</taxon>
    </lineage>
</organism>
<feature type="domain" description="Thiamine pyrophosphate enzyme TPP-binding" evidence="6">
    <location>
        <begin position="395"/>
        <end position="542"/>
    </location>
</feature>
<dbReference type="Proteomes" id="UP000281431">
    <property type="component" value="Unassembled WGS sequence"/>
</dbReference>
<dbReference type="GO" id="GO:0000287">
    <property type="term" value="F:magnesium ion binding"/>
    <property type="evidence" value="ECO:0007669"/>
    <property type="project" value="InterPro"/>
</dbReference>
<name>A0A3N6PR50_NATCH</name>
<evidence type="ECO:0000256" key="4">
    <source>
        <dbReference type="RuleBase" id="RU362132"/>
    </source>
</evidence>
<dbReference type="PANTHER" id="PTHR18968:SF166">
    <property type="entry name" value="2-HYDROXYACYL-COA LYASE 2"/>
    <property type="match status" value="1"/>
</dbReference>
<dbReference type="Pfam" id="PF00205">
    <property type="entry name" value="TPP_enzyme_M"/>
    <property type="match status" value="1"/>
</dbReference>
<dbReference type="PANTHER" id="PTHR18968">
    <property type="entry name" value="THIAMINE PYROPHOSPHATE ENZYMES"/>
    <property type="match status" value="1"/>
</dbReference>
<feature type="domain" description="Thiamine pyrophosphate enzyme N-terminal TPP-binding" evidence="7">
    <location>
        <begin position="1"/>
        <end position="116"/>
    </location>
</feature>
<comment type="similarity">
    <text evidence="2 4">Belongs to the TPP enzyme family.</text>
</comment>
<gene>
    <name evidence="8" type="ORF">EA472_06100</name>
</gene>
<comment type="cofactor">
    <cofactor evidence="1">
        <name>thiamine diphosphate</name>
        <dbReference type="ChEBI" id="CHEBI:58937"/>
    </cofactor>
</comment>
<keyword evidence="3 4" id="KW-0786">Thiamine pyrophosphate</keyword>
<dbReference type="CDD" id="cd00568">
    <property type="entry name" value="TPP_enzymes"/>
    <property type="match status" value="1"/>
</dbReference>
<dbReference type="InterPro" id="IPR029061">
    <property type="entry name" value="THDP-binding"/>
</dbReference>
<dbReference type="GO" id="GO:0005948">
    <property type="term" value="C:acetolactate synthase complex"/>
    <property type="evidence" value="ECO:0007669"/>
    <property type="project" value="TreeGrafter"/>
</dbReference>
<evidence type="ECO:0000313" key="8">
    <source>
        <dbReference type="EMBL" id="RQH01876.1"/>
    </source>
</evidence>
<dbReference type="EMBL" id="REFZ01000003">
    <property type="protein sequence ID" value="RQH01876.1"/>
    <property type="molecule type" value="Genomic_DNA"/>
</dbReference>
<feature type="domain" description="Thiamine pyrophosphate enzyme central" evidence="5">
    <location>
        <begin position="207"/>
        <end position="330"/>
    </location>
</feature>
<dbReference type="Gene3D" id="3.40.50.970">
    <property type="match status" value="2"/>
</dbReference>
<evidence type="ECO:0000259" key="7">
    <source>
        <dbReference type="Pfam" id="PF02776"/>
    </source>
</evidence>
<evidence type="ECO:0000256" key="3">
    <source>
        <dbReference type="ARBA" id="ARBA00023052"/>
    </source>
</evidence>
<dbReference type="GO" id="GO:0044272">
    <property type="term" value="P:sulfur compound biosynthetic process"/>
    <property type="evidence" value="ECO:0007669"/>
    <property type="project" value="UniProtKB-ARBA"/>
</dbReference>
<dbReference type="InterPro" id="IPR011766">
    <property type="entry name" value="TPP_enzyme_TPP-bd"/>
</dbReference>
<dbReference type="InterPro" id="IPR045229">
    <property type="entry name" value="TPP_enz"/>
</dbReference>
<proteinExistence type="inferred from homology"/>
<comment type="caution">
    <text evidence="8">The sequence shown here is derived from an EMBL/GenBank/DDBJ whole genome shotgun (WGS) entry which is preliminary data.</text>
</comment>
<dbReference type="GO" id="GO:0050660">
    <property type="term" value="F:flavin adenine dinucleotide binding"/>
    <property type="evidence" value="ECO:0007669"/>
    <property type="project" value="TreeGrafter"/>
</dbReference>
<dbReference type="SUPFAM" id="SSF52518">
    <property type="entry name" value="Thiamin diphosphate-binding fold (THDP-binding)"/>
    <property type="match status" value="2"/>
</dbReference>
<dbReference type="OrthoDB" id="6837at2157"/>
<dbReference type="Gene3D" id="3.40.50.1220">
    <property type="entry name" value="TPP-binding domain"/>
    <property type="match status" value="1"/>
</dbReference>
<dbReference type="InterPro" id="IPR012001">
    <property type="entry name" value="Thiamin_PyroP_enz_TPP-bd_dom"/>
</dbReference>
<dbReference type="GO" id="GO:0003984">
    <property type="term" value="F:acetolactate synthase activity"/>
    <property type="evidence" value="ECO:0007669"/>
    <property type="project" value="TreeGrafter"/>
</dbReference>
<dbReference type="InterPro" id="IPR012000">
    <property type="entry name" value="Thiamin_PyroP_enz_cen_dom"/>
</dbReference>
<dbReference type="CDD" id="cd07035">
    <property type="entry name" value="TPP_PYR_POX_like"/>
    <property type="match status" value="1"/>
</dbReference>
<reference evidence="8 9" key="1">
    <citation type="submission" date="2018-10" db="EMBL/GenBank/DDBJ databases">
        <title>Natrarchaeobius chitinivorans gen. nov., sp. nov., and Natrarchaeobius haloalkaliphilus sp. nov., alkaliphilic, chitin-utilizing haloarchaea from hypersaline alkaline lakes.</title>
        <authorList>
            <person name="Sorokin D.Y."/>
            <person name="Elcheninov A.G."/>
            <person name="Kostrikina N.A."/>
            <person name="Bale N.J."/>
            <person name="Sinninghe Damste J.S."/>
            <person name="Khijniak T.V."/>
            <person name="Kublanov I.V."/>
            <person name="Toshchakov S.V."/>
        </authorList>
    </citation>
    <scope>NUCLEOTIDE SEQUENCE [LARGE SCALE GENOMIC DNA]</scope>
    <source>
        <strain evidence="8 9">AArcht7</strain>
    </source>
</reference>
<dbReference type="AlphaFoldDB" id="A0A3N6PR50"/>
<dbReference type="GO" id="GO:0009099">
    <property type="term" value="P:L-valine biosynthetic process"/>
    <property type="evidence" value="ECO:0007669"/>
    <property type="project" value="TreeGrafter"/>
</dbReference>
<evidence type="ECO:0000313" key="9">
    <source>
        <dbReference type="Proteomes" id="UP000281431"/>
    </source>
</evidence>
<dbReference type="SUPFAM" id="SSF52467">
    <property type="entry name" value="DHS-like NAD/FAD-binding domain"/>
    <property type="match status" value="1"/>
</dbReference>
<evidence type="ECO:0000259" key="5">
    <source>
        <dbReference type="Pfam" id="PF00205"/>
    </source>
</evidence>
<dbReference type="Pfam" id="PF02776">
    <property type="entry name" value="TPP_enzyme_N"/>
    <property type="match status" value="1"/>
</dbReference>
<dbReference type="InterPro" id="IPR029035">
    <property type="entry name" value="DHS-like_NAD/FAD-binding_dom"/>
</dbReference>
<evidence type="ECO:0000259" key="6">
    <source>
        <dbReference type="Pfam" id="PF02775"/>
    </source>
</evidence>
<keyword evidence="9" id="KW-1185">Reference proteome</keyword>
<protein>
    <submittedName>
        <fullName evidence="8">Thiamine pyrophosphate-binding protein</fullName>
    </submittedName>
</protein>
<sequence length="559" mass="60290">MKAHEGIVELFENEGVDTVFSLASEEIIPILSEIQDNRGDGIRVVHCRHEQGAAAMADGYSRADDGIGVCIVGRGPAIAQTGTALQGANNYGSDVLYLVPETRLTATHDGKGFQQEAFLRSMAGEVESIRSPDVLLSALADVFRRIRAGDGPIAVQVPIDVLESDLSETSILEEYATPGTGRQDARTHPDETKLEEALDAYLDSDATKAPIIVAGRGAVRANAKAEIEQLAERMNAYLVTTLQANGYFSDHPYSLGFAGDLGTGLANEYLSETGFVLALGCSLNHHTVDKGHLLSEDANVVHVDTEPTNIGRYTDVDVGIVGDAKITAEAFREQLESFGIDRSGEFWTDRVRRRIEDSSPTTDRAFEDRPGTVDPRELIGALDDALPDDRLVYSDVGHFCGWVFDGLTIDPTDRLTWLVDFLALGQGLPVGIGAALAEDDRTCIVFCGDGGLMMSLPELDTAARHDVPMIVVVMNDDALGAEYHMGKTRGYSGSVGKIRAPDFEELAIDMGAEAHTVRSVDDVEAIEAELTAELNGPVVVDCRVNPEVRHRTMGEMSID</sequence>
<evidence type="ECO:0000256" key="2">
    <source>
        <dbReference type="ARBA" id="ARBA00007812"/>
    </source>
</evidence>
<dbReference type="GO" id="GO:0030976">
    <property type="term" value="F:thiamine pyrophosphate binding"/>
    <property type="evidence" value="ECO:0007669"/>
    <property type="project" value="InterPro"/>
</dbReference>
<accession>A0A3N6PR50</accession>